<keyword evidence="2" id="KW-0732">Signal</keyword>
<evidence type="ECO:0000256" key="1">
    <source>
        <dbReference type="SAM" id="MobiDB-lite"/>
    </source>
</evidence>
<dbReference type="RefSeq" id="WP_141424779.1">
    <property type="nucleotide sequence ID" value="NZ_JASPFB010000006.1"/>
</dbReference>
<dbReference type="AlphaFoldDB" id="A0A507ZWV4"/>
<accession>A0A507ZWV4</accession>
<dbReference type="Proteomes" id="UP000319010">
    <property type="component" value="Unassembled WGS sequence"/>
</dbReference>
<proteinExistence type="predicted"/>
<feature type="compositionally biased region" description="Low complexity" evidence="1">
    <location>
        <begin position="76"/>
        <end position="90"/>
    </location>
</feature>
<feature type="signal peptide" evidence="2">
    <location>
        <begin position="1"/>
        <end position="32"/>
    </location>
</feature>
<evidence type="ECO:0000313" key="4">
    <source>
        <dbReference type="Proteomes" id="UP000319010"/>
    </source>
</evidence>
<feature type="chain" id="PRO_5021196940" evidence="2">
    <location>
        <begin position="33"/>
        <end position="358"/>
    </location>
</feature>
<feature type="region of interest" description="Disordered" evidence="1">
    <location>
        <begin position="69"/>
        <end position="142"/>
    </location>
</feature>
<evidence type="ECO:0000256" key="2">
    <source>
        <dbReference type="SAM" id="SignalP"/>
    </source>
</evidence>
<gene>
    <name evidence="3" type="ORF">FK256_10895</name>
</gene>
<reference evidence="3 4" key="1">
    <citation type="submission" date="2019-06" db="EMBL/GenBank/DDBJ databases">
        <title>Draft genome sequence of Actinomyces johnsonii CCUG 34287T.</title>
        <authorList>
            <person name="Salva-Serra F."/>
            <person name="Cardew S."/>
            <person name="Moore E."/>
        </authorList>
    </citation>
    <scope>NUCLEOTIDE SEQUENCE [LARGE SCALE GENOMIC DNA]</scope>
    <source>
        <strain evidence="3 4">CCUG 34287</strain>
    </source>
</reference>
<comment type="caution">
    <text evidence="3">The sequence shown here is derived from an EMBL/GenBank/DDBJ whole genome shotgun (WGS) entry which is preliminary data.</text>
</comment>
<organism evidence="3 4">
    <name type="scientific">Actinomyces johnsonii</name>
    <dbReference type="NCBI Taxonomy" id="544581"/>
    <lineage>
        <taxon>Bacteria</taxon>
        <taxon>Bacillati</taxon>
        <taxon>Actinomycetota</taxon>
        <taxon>Actinomycetes</taxon>
        <taxon>Actinomycetales</taxon>
        <taxon>Actinomycetaceae</taxon>
        <taxon>Actinomyces</taxon>
    </lineage>
</organism>
<feature type="compositionally biased region" description="Low complexity" evidence="1">
    <location>
        <begin position="132"/>
        <end position="142"/>
    </location>
</feature>
<dbReference type="EMBL" id="VICB01000019">
    <property type="protein sequence ID" value="TQD41999.1"/>
    <property type="molecule type" value="Genomic_DNA"/>
</dbReference>
<protein>
    <submittedName>
        <fullName evidence="3">Uncharacterized protein</fullName>
    </submittedName>
</protein>
<feature type="compositionally biased region" description="Polar residues" evidence="1">
    <location>
        <begin position="119"/>
        <end position="131"/>
    </location>
</feature>
<evidence type="ECO:0000313" key="3">
    <source>
        <dbReference type="EMBL" id="TQD41999.1"/>
    </source>
</evidence>
<name>A0A507ZWV4_9ACTO</name>
<sequence length="358" mass="36558">MRRRFHISHPVWAAVLALFVSTAVSTAHPVAAAPGPETRQSINTTRSLSSGYSAEGSGANPVTAQVTGARAKRATSQCSHQRSCPSPSSSEVTKQAENTGAGRVKHSHPSAAAPPDSTVEWSPSRLTVGTTASGNASDSAAASQPSATYPFLIIGGNITYRRATSAEPDGTGAVSHTLSYKADVPVPEHSQEVDSAWNSFGITSPPAGQRVCLGNVVLSYDTGGDLDKMTFTHVTEGSANGGISEVSAGTAVTTVVTTTLDVSALSGSDRDLANDYATTVLISSGTINVPTASLSVGDPPGSSASGTFAAVLAAKARTTQLIVNGTAITDNGGFDALSDSWSTDKLTKDRKQLASQTH</sequence>